<dbReference type="AlphaFoldDB" id="A0A5B8XD78"/>
<evidence type="ECO:0000313" key="2">
    <source>
        <dbReference type="Proteomes" id="UP000321934"/>
    </source>
</evidence>
<protein>
    <submittedName>
        <fullName evidence="1">Uncharacterized protein</fullName>
    </submittedName>
</protein>
<accession>A0A5B8XD78</accession>
<name>A0A5B8XD78_9RICK</name>
<organism evidence="1 2">
    <name type="scientific">Candidatus Deianiraea vastatrix</name>
    <dbReference type="NCBI Taxonomy" id="2163644"/>
    <lineage>
        <taxon>Bacteria</taxon>
        <taxon>Pseudomonadati</taxon>
        <taxon>Pseudomonadota</taxon>
        <taxon>Alphaproteobacteria</taxon>
        <taxon>Rickettsiales</taxon>
        <taxon>Candidatus Deianiraeaceae</taxon>
        <taxon>Candidatus Deianiraea</taxon>
    </lineage>
</organism>
<sequence length="331" mass="38151">MRYLLALILTLFFANYAIAGKNYFSVLVKGSPRVMAIVYGDEIIFQNLLNKRYVYTIPKDGNYTLDNGQRIAVKNGVITASQELKYDLLYALGVSKSNAFFNQDNQECNKLKFKVARNLLARDCNPVFHQYQMIPLFPDFIRLIVTSTEDVFVDKNCPIISNNVDELLAIEAKTDDAIIQEQSLQSQKDYGERGLNSKEASELKDAKKQIKRLKPWEFGLNDRSIILNSTPNNSELKDEKTAFYITYFNDIGCIPYKAIKLASCEEYNNYAKVFMENYLIVSEFNDIKDDQDYKIFDLSYSNVSNYTTAQSQKWKNYISECQMKDAQINGR</sequence>
<keyword evidence="2" id="KW-1185">Reference proteome</keyword>
<proteinExistence type="predicted"/>
<evidence type="ECO:0000313" key="1">
    <source>
        <dbReference type="EMBL" id="QED23329.1"/>
    </source>
</evidence>
<dbReference type="RefSeq" id="WP_146820608.1">
    <property type="nucleotide sequence ID" value="NZ_CP029077.1"/>
</dbReference>
<dbReference type="Proteomes" id="UP000321934">
    <property type="component" value="Chromosome"/>
</dbReference>
<reference evidence="1 2" key="1">
    <citation type="journal article" date="2019" name="ISME J.">
        <title>Deianiraea, an extracellular bacterium associated with the ciliate Paramecium, suggests an alternative scenario for the evolution of Rickettsiales.</title>
        <authorList>
            <person name="Castelli M."/>
            <person name="Sabaneyeva E."/>
            <person name="Lanzoni O."/>
            <person name="Lebedeva N."/>
            <person name="Floriano A.M."/>
            <person name="Gaiarsa S."/>
            <person name="Benken K."/>
            <person name="Modeo L."/>
            <person name="Bandi C."/>
            <person name="Potekhin A."/>
            <person name="Sassera D."/>
            <person name="Petroni G."/>
        </authorList>
    </citation>
    <scope>NUCLEOTIDE SEQUENCE [LARGE SCALE GENOMIC DNA]</scope>
    <source>
        <strain evidence="1">CyL4-1</strain>
    </source>
</reference>
<dbReference type="EMBL" id="CP029077">
    <property type="protein sequence ID" value="QED23329.1"/>
    <property type="molecule type" value="Genomic_DNA"/>
</dbReference>
<gene>
    <name evidence="1" type="ORF">Deia_00534</name>
</gene>